<dbReference type="InterPro" id="IPR001222">
    <property type="entry name" value="Znf_TFIIS"/>
</dbReference>
<keyword evidence="8 11" id="KW-0804">Transcription</keyword>
<evidence type="ECO:0000256" key="3">
    <source>
        <dbReference type="ARBA" id="ARBA00022723"/>
    </source>
</evidence>
<organism evidence="13 14">
    <name type="scientific">Streblomastix strix</name>
    <dbReference type="NCBI Taxonomy" id="222440"/>
    <lineage>
        <taxon>Eukaryota</taxon>
        <taxon>Metamonada</taxon>
        <taxon>Preaxostyla</taxon>
        <taxon>Oxymonadida</taxon>
        <taxon>Streblomastigidae</taxon>
        <taxon>Streblomastix</taxon>
    </lineage>
</organism>
<feature type="binding site" evidence="9">
    <location>
        <position position="7"/>
    </location>
    <ligand>
        <name>Zn(2+)</name>
        <dbReference type="ChEBI" id="CHEBI:29105"/>
        <label>1</label>
    </ligand>
</feature>
<evidence type="ECO:0000256" key="8">
    <source>
        <dbReference type="PIRNR" id="PIRNR005586"/>
    </source>
</evidence>
<feature type="zinc finger region" description="C4-type" evidence="10">
    <location>
        <begin position="4"/>
        <end position="28"/>
    </location>
</feature>
<keyword evidence="2 8" id="KW-0240">DNA-directed RNA polymerase</keyword>
<evidence type="ECO:0000256" key="10">
    <source>
        <dbReference type="PIRSR" id="PIRSR005586-2"/>
    </source>
</evidence>
<dbReference type="GO" id="GO:0006355">
    <property type="term" value="P:regulation of DNA-templated transcription"/>
    <property type="evidence" value="ECO:0007669"/>
    <property type="project" value="InterPro"/>
</dbReference>
<dbReference type="PANTHER" id="PTHR11239:SF12">
    <property type="entry name" value="DNA-DIRECTED RNA POLYMERASE III SUBUNIT RPC10"/>
    <property type="match status" value="1"/>
</dbReference>
<keyword evidence="5 9" id="KW-0862">Zinc</keyword>
<dbReference type="SMART" id="SM00440">
    <property type="entry name" value="ZnF_C2C2"/>
    <property type="match status" value="1"/>
</dbReference>
<keyword evidence="7 8" id="KW-0539">Nucleus</keyword>
<evidence type="ECO:0000256" key="1">
    <source>
        <dbReference type="ARBA" id="ARBA00004123"/>
    </source>
</evidence>
<dbReference type="SUPFAM" id="SSF57783">
    <property type="entry name" value="Zinc beta-ribbon"/>
    <property type="match status" value="2"/>
</dbReference>
<dbReference type="PANTHER" id="PTHR11239">
    <property type="entry name" value="DNA-DIRECTED RNA POLYMERASE"/>
    <property type="match status" value="1"/>
</dbReference>
<name>A0A5J4VH94_9EUKA</name>
<evidence type="ECO:0000256" key="2">
    <source>
        <dbReference type="ARBA" id="ARBA00022478"/>
    </source>
</evidence>
<protein>
    <recommendedName>
        <fullName evidence="8">DNA-directed RNA polymerase subunit</fullName>
    </recommendedName>
</protein>
<evidence type="ECO:0000256" key="9">
    <source>
        <dbReference type="PIRSR" id="PIRSR005586-1"/>
    </source>
</evidence>
<dbReference type="GO" id="GO:0003899">
    <property type="term" value="F:DNA-directed RNA polymerase activity"/>
    <property type="evidence" value="ECO:0007669"/>
    <property type="project" value="InterPro"/>
</dbReference>
<dbReference type="PROSITE" id="PS00466">
    <property type="entry name" value="ZF_TFIIS_1"/>
    <property type="match status" value="1"/>
</dbReference>
<dbReference type="NCBIfam" id="TIGR01384">
    <property type="entry name" value="TFS_arch"/>
    <property type="match status" value="1"/>
</dbReference>
<proteinExistence type="inferred from homology"/>
<dbReference type="Pfam" id="PF01096">
    <property type="entry name" value="Zn_ribbon_TFIIS"/>
    <property type="match status" value="1"/>
</dbReference>
<dbReference type="CDD" id="cd10509">
    <property type="entry name" value="Zn-ribbon_RPC11"/>
    <property type="match status" value="1"/>
</dbReference>
<comment type="function">
    <text evidence="8">DNA-dependent RNA polymerase catalyzes the transcription of DNA into RNA using the four ribonucleoside triphosphates as substrates.</text>
</comment>
<keyword evidence="6" id="KW-0805">Transcription regulation</keyword>
<evidence type="ECO:0000313" key="13">
    <source>
        <dbReference type="EMBL" id="KAA6381967.1"/>
    </source>
</evidence>
<evidence type="ECO:0000256" key="7">
    <source>
        <dbReference type="ARBA" id="ARBA00023242"/>
    </source>
</evidence>
<evidence type="ECO:0000256" key="6">
    <source>
        <dbReference type="ARBA" id="ARBA00023015"/>
    </source>
</evidence>
<evidence type="ECO:0000256" key="4">
    <source>
        <dbReference type="ARBA" id="ARBA00022771"/>
    </source>
</evidence>
<keyword evidence="4 10" id="KW-0863">Zinc-finger</keyword>
<evidence type="ECO:0000313" key="14">
    <source>
        <dbReference type="Proteomes" id="UP000324800"/>
    </source>
</evidence>
<feature type="binding site" evidence="9">
    <location>
        <position position="70"/>
    </location>
    <ligand>
        <name>Zn(2+)</name>
        <dbReference type="ChEBI" id="CHEBI:29105"/>
        <label>2</label>
    </ligand>
</feature>
<dbReference type="PIRSF" id="PIRSF005586">
    <property type="entry name" value="RNApol_RpoM"/>
    <property type="match status" value="1"/>
</dbReference>
<dbReference type="Pfam" id="PF02150">
    <property type="entry name" value="Zn_ribbon_RPB9"/>
    <property type="match status" value="1"/>
</dbReference>
<evidence type="ECO:0000256" key="5">
    <source>
        <dbReference type="ARBA" id="ARBA00022833"/>
    </source>
</evidence>
<comment type="subcellular location">
    <subcellularLocation>
        <location evidence="1 8">Nucleus</location>
    </subcellularLocation>
</comment>
<reference evidence="13 14" key="1">
    <citation type="submission" date="2019-03" db="EMBL/GenBank/DDBJ databases">
        <title>Single cell metagenomics reveals metabolic interactions within the superorganism composed of flagellate Streblomastix strix and complex community of Bacteroidetes bacteria on its surface.</title>
        <authorList>
            <person name="Treitli S.C."/>
            <person name="Kolisko M."/>
            <person name="Husnik F."/>
            <person name="Keeling P."/>
            <person name="Hampl V."/>
        </authorList>
    </citation>
    <scope>NUCLEOTIDE SEQUENCE [LARGE SCALE GENOMIC DNA]</scope>
    <source>
        <strain evidence="13">ST1C</strain>
    </source>
</reference>
<dbReference type="PROSITE" id="PS51133">
    <property type="entry name" value="ZF_TFIIS_2"/>
    <property type="match status" value="1"/>
</dbReference>
<gene>
    <name evidence="13" type="ORF">EZS28_022506</name>
</gene>
<feature type="binding site" evidence="9">
    <location>
        <position position="101"/>
    </location>
    <ligand>
        <name>Zn(2+)</name>
        <dbReference type="ChEBI" id="CHEBI:29105"/>
        <label>2</label>
    </ligand>
</feature>
<keyword evidence="3 9" id="KW-0479">Metal-binding</keyword>
<evidence type="ECO:0000259" key="12">
    <source>
        <dbReference type="PROSITE" id="PS51133"/>
    </source>
</evidence>
<sequence>MQFCPNCANLLVVEPNQQNSLRFSCPTCAYVKYINGQLRQEVPLIRKKVDDVLGTEESMKTAETTNLAQCPRCGHNEAYHFEMQTRSADEPATHFYKCVKCKKNWRE</sequence>
<dbReference type="GO" id="GO:0003676">
    <property type="term" value="F:nucleic acid binding"/>
    <property type="evidence" value="ECO:0007669"/>
    <property type="project" value="InterPro"/>
</dbReference>
<dbReference type="AlphaFoldDB" id="A0A5J4VH94"/>
<feature type="binding site" evidence="9">
    <location>
        <position position="98"/>
    </location>
    <ligand>
        <name>Zn(2+)</name>
        <dbReference type="ChEBI" id="CHEBI:29105"/>
        <label>2</label>
    </ligand>
</feature>
<dbReference type="InterPro" id="IPR006288">
    <property type="entry name" value="TFS"/>
</dbReference>
<dbReference type="GO" id="GO:0005666">
    <property type="term" value="C:RNA polymerase III complex"/>
    <property type="evidence" value="ECO:0007669"/>
    <property type="project" value="TreeGrafter"/>
</dbReference>
<feature type="binding site" evidence="9">
    <location>
        <position position="73"/>
    </location>
    <ligand>
        <name>Zn(2+)</name>
        <dbReference type="ChEBI" id="CHEBI:29105"/>
        <label>2</label>
    </ligand>
</feature>
<dbReference type="OrthoDB" id="282152at2759"/>
<dbReference type="InterPro" id="IPR001529">
    <property type="entry name" value="Zn_ribbon_RPB9"/>
</dbReference>
<comment type="caution">
    <text evidence="13">The sequence shown here is derived from an EMBL/GenBank/DDBJ whole genome shotgun (WGS) entry which is preliminary data.</text>
</comment>
<comment type="similarity">
    <text evidence="8 11">Belongs to the archaeal rpoM/eukaryotic RPA12/RPB9/RPC11 RNA polymerase family.</text>
</comment>
<feature type="domain" description="TFIIS-type" evidence="12">
    <location>
        <begin position="66"/>
        <end position="106"/>
    </location>
</feature>
<dbReference type="EMBL" id="SNRW01007033">
    <property type="protein sequence ID" value="KAA6381967.1"/>
    <property type="molecule type" value="Genomic_DNA"/>
</dbReference>
<dbReference type="Gene3D" id="2.20.25.10">
    <property type="match status" value="2"/>
</dbReference>
<dbReference type="InterPro" id="IPR012164">
    <property type="entry name" value="Rpa12/Rpb9/Rpc10/TFS"/>
</dbReference>
<dbReference type="SMART" id="SM00661">
    <property type="entry name" value="RPOL9"/>
    <property type="match status" value="1"/>
</dbReference>
<dbReference type="Proteomes" id="UP000324800">
    <property type="component" value="Unassembled WGS sequence"/>
</dbReference>
<dbReference type="GO" id="GO:0008270">
    <property type="term" value="F:zinc ion binding"/>
    <property type="evidence" value="ECO:0007669"/>
    <property type="project" value="UniProtKB-KW"/>
</dbReference>
<feature type="binding site" evidence="9">
    <location>
        <position position="4"/>
    </location>
    <ligand>
        <name>Zn(2+)</name>
        <dbReference type="ChEBI" id="CHEBI:29105"/>
        <label>1</label>
    </ligand>
</feature>
<dbReference type="GO" id="GO:0006386">
    <property type="term" value="P:termination of RNA polymerase III transcription"/>
    <property type="evidence" value="ECO:0007669"/>
    <property type="project" value="TreeGrafter"/>
</dbReference>
<dbReference type="InterPro" id="IPR034014">
    <property type="entry name" value="Zn_ribbon_RPC11_C"/>
</dbReference>
<feature type="binding site" evidence="9">
    <location>
        <position position="28"/>
    </location>
    <ligand>
        <name>Zn(2+)</name>
        <dbReference type="ChEBI" id="CHEBI:29105"/>
        <label>1</label>
    </ligand>
</feature>
<accession>A0A5J4VH94</accession>
<feature type="binding site" evidence="9">
    <location>
        <position position="25"/>
    </location>
    <ligand>
        <name>Zn(2+)</name>
        <dbReference type="ChEBI" id="CHEBI:29105"/>
        <label>1</label>
    </ligand>
</feature>
<evidence type="ECO:0000256" key="11">
    <source>
        <dbReference type="RuleBase" id="RU003474"/>
    </source>
</evidence>